<dbReference type="InterPro" id="IPR029040">
    <property type="entry name" value="RPABC4/Spt4"/>
</dbReference>
<dbReference type="GO" id="GO:0005665">
    <property type="term" value="C:RNA polymerase II, core complex"/>
    <property type="evidence" value="ECO:0007669"/>
    <property type="project" value="TreeGrafter"/>
</dbReference>
<dbReference type="PANTHER" id="PTHR12056">
    <property type="entry name" value="DNA-DIRECTED RNA POLYMERASES I, II, AND III"/>
    <property type="match status" value="1"/>
</dbReference>
<dbReference type="InterPro" id="IPR006591">
    <property type="entry name" value="RNAP_P/RPABC4"/>
</dbReference>
<organism evidence="6 7">
    <name type="scientific">Stylonychia lemnae</name>
    <name type="common">Ciliate</name>
    <dbReference type="NCBI Taxonomy" id="5949"/>
    <lineage>
        <taxon>Eukaryota</taxon>
        <taxon>Sar</taxon>
        <taxon>Alveolata</taxon>
        <taxon>Ciliophora</taxon>
        <taxon>Intramacronucleata</taxon>
        <taxon>Spirotrichea</taxon>
        <taxon>Stichotrichia</taxon>
        <taxon>Sporadotrichida</taxon>
        <taxon>Oxytrichidae</taxon>
        <taxon>Stylonychinae</taxon>
        <taxon>Stylonychia</taxon>
    </lineage>
</organism>
<accession>A0A077ZWV5</accession>
<reference evidence="6 7" key="1">
    <citation type="submission" date="2014-06" db="EMBL/GenBank/DDBJ databases">
        <authorList>
            <person name="Swart Estienne"/>
        </authorList>
    </citation>
    <scope>NUCLEOTIDE SEQUENCE [LARGE SCALE GENOMIC DNA]</scope>
    <source>
        <strain evidence="6 7">130c</strain>
    </source>
</reference>
<dbReference type="SMART" id="SM00659">
    <property type="entry name" value="RPOLCX"/>
    <property type="match status" value="1"/>
</dbReference>
<dbReference type="Gene3D" id="2.20.28.30">
    <property type="entry name" value="RNA polymerase ii, chain L"/>
    <property type="match status" value="1"/>
</dbReference>
<dbReference type="EMBL" id="CCKQ01002975">
    <property type="protein sequence ID" value="CDW74081.1"/>
    <property type="molecule type" value="Genomic_DNA"/>
</dbReference>
<keyword evidence="7" id="KW-1185">Reference proteome</keyword>
<dbReference type="GO" id="GO:0006351">
    <property type="term" value="P:DNA-templated transcription"/>
    <property type="evidence" value="ECO:0007669"/>
    <property type="project" value="InterPro"/>
</dbReference>
<dbReference type="Proteomes" id="UP000039865">
    <property type="component" value="Unassembled WGS sequence"/>
</dbReference>
<dbReference type="OMA" id="IYLCADC"/>
<dbReference type="SUPFAM" id="SSF63393">
    <property type="entry name" value="RNA polymerase subunits"/>
    <property type="match status" value="1"/>
</dbReference>
<evidence type="ECO:0000313" key="7">
    <source>
        <dbReference type="Proteomes" id="UP000039865"/>
    </source>
</evidence>
<protein>
    <submittedName>
        <fullName evidence="6">Dna-directed rna polymerases and iii subunit rpabc4-like</fullName>
    </submittedName>
</protein>
<dbReference type="GO" id="GO:0003677">
    <property type="term" value="F:DNA binding"/>
    <property type="evidence" value="ECO:0007669"/>
    <property type="project" value="InterPro"/>
</dbReference>
<keyword evidence="3" id="KW-0862">Zinc</keyword>
<dbReference type="GO" id="GO:0005736">
    <property type="term" value="C:RNA polymerase I complex"/>
    <property type="evidence" value="ECO:0007669"/>
    <property type="project" value="TreeGrafter"/>
</dbReference>
<proteinExistence type="inferred from homology"/>
<dbReference type="GO" id="GO:0003899">
    <property type="term" value="F:DNA-directed RNA polymerase activity"/>
    <property type="evidence" value="ECO:0007669"/>
    <property type="project" value="InterPro"/>
</dbReference>
<evidence type="ECO:0000256" key="2">
    <source>
        <dbReference type="ARBA" id="ARBA00022723"/>
    </source>
</evidence>
<dbReference type="PANTHER" id="PTHR12056:SF2">
    <property type="entry name" value="GEO11084P1"/>
    <property type="match status" value="1"/>
</dbReference>
<dbReference type="FunCoup" id="A0A077ZWV5">
    <property type="interactions" value="191"/>
</dbReference>
<dbReference type="GO" id="GO:0008270">
    <property type="term" value="F:zinc ion binding"/>
    <property type="evidence" value="ECO:0007669"/>
    <property type="project" value="InterPro"/>
</dbReference>
<comment type="similarity">
    <text evidence="5">Belongs to the archaeal Rpo12/eukaryotic RPC10 RNA polymerase subunit family.</text>
</comment>
<evidence type="ECO:0000256" key="1">
    <source>
        <dbReference type="ARBA" id="ARBA00004123"/>
    </source>
</evidence>
<evidence type="ECO:0000256" key="3">
    <source>
        <dbReference type="ARBA" id="ARBA00022833"/>
    </source>
</evidence>
<comment type="subcellular location">
    <subcellularLocation>
        <location evidence="1">Nucleus</location>
    </subcellularLocation>
</comment>
<evidence type="ECO:0000313" key="6">
    <source>
        <dbReference type="EMBL" id="CDW74081.1"/>
    </source>
</evidence>
<dbReference type="InterPro" id="IPR039747">
    <property type="entry name" value="RPABC4"/>
</dbReference>
<evidence type="ECO:0000256" key="4">
    <source>
        <dbReference type="ARBA" id="ARBA00023242"/>
    </source>
</evidence>
<dbReference type="AlphaFoldDB" id="A0A077ZWV5"/>
<dbReference type="GO" id="GO:0005666">
    <property type="term" value="C:RNA polymerase III complex"/>
    <property type="evidence" value="ECO:0007669"/>
    <property type="project" value="TreeGrafter"/>
</dbReference>
<dbReference type="OrthoDB" id="5585087at2759"/>
<keyword evidence="2" id="KW-0479">Metal-binding</keyword>
<gene>
    <name evidence="6" type="primary">Contig2865.g3068</name>
    <name evidence="6" type="ORF">STYLEM_3074</name>
</gene>
<keyword evidence="4" id="KW-0539">Nucleus</keyword>
<evidence type="ECO:0000256" key="5">
    <source>
        <dbReference type="ARBA" id="ARBA00025770"/>
    </source>
</evidence>
<dbReference type="Pfam" id="PF03604">
    <property type="entry name" value="Zn_ribbon_RPAB4"/>
    <property type="match status" value="1"/>
</dbReference>
<dbReference type="InParanoid" id="A0A077ZWV5"/>
<sequence length="70" mass="8238">MDNTKMNDNGLIDINEEDMDSREKPKVTYICGGCGKDNKLDKDSVIRCTHCGHRIFYKKRERKLLQYEAR</sequence>
<keyword evidence="6" id="KW-0804">Transcription</keyword>
<keyword evidence="6" id="KW-0240">DNA-directed RNA polymerase</keyword>
<name>A0A077ZWV5_STYLE</name>